<dbReference type="RefSeq" id="WP_125000640.1">
    <property type="nucleotide sequence ID" value="NZ_BHYK01000009.1"/>
</dbReference>
<gene>
    <name evidence="2" type="ORF">Ctaglu_19090</name>
</gene>
<keyword evidence="3" id="KW-1185">Reference proteome</keyword>
<comment type="caution">
    <text evidence="2">The sequence shown here is derived from an EMBL/GenBank/DDBJ whole genome shotgun (WGS) entry which is preliminary data.</text>
</comment>
<organism evidence="2 3">
    <name type="scientific">Clostridium tagluense</name>
    <dbReference type="NCBI Taxonomy" id="360422"/>
    <lineage>
        <taxon>Bacteria</taxon>
        <taxon>Bacillati</taxon>
        <taxon>Bacillota</taxon>
        <taxon>Clostridia</taxon>
        <taxon>Eubacteriales</taxon>
        <taxon>Clostridiaceae</taxon>
        <taxon>Clostridium</taxon>
    </lineage>
</organism>
<evidence type="ECO:0000313" key="3">
    <source>
        <dbReference type="Proteomes" id="UP000287872"/>
    </source>
</evidence>
<dbReference type="OrthoDB" id="1653343at2"/>
<reference evidence="2 3" key="1">
    <citation type="submission" date="2018-11" db="EMBL/GenBank/DDBJ databases">
        <title>Genome sequencing and assembly of Clostridium tagluense strain A121.</title>
        <authorList>
            <person name="Murakami T."/>
            <person name="Segawa T."/>
            <person name="Shcherbakova V.A."/>
            <person name="Mori H."/>
            <person name="Yoshimura Y."/>
        </authorList>
    </citation>
    <scope>NUCLEOTIDE SEQUENCE [LARGE SCALE GENOMIC DNA]</scope>
    <source>
        <strain evidence="2 3">A121</strain>
    </source>
</reference>
<feature type="chain" id="PRO_5019009944" evidence="1">
    <location>
        <begin position="26"/>
        <end position="506"/>
    </location>
</feature>
<feature type="signal peptide" evidence="1">
    <location>
        <begin position="1"/>
        <end position="25"/>
    </location>
</feature>
<evidence type="ECO:0000256" key="1">
    <source>
        <dbReference type="SAM" id="SignalP"/>
    </source>
</evidence>
<accession>A0A401UL53</accession>
<dbReference type="SUPFAM" id="SSF69318">
    <property type="entry name" value="Integrin alpha N-terminal domain"/>
    <property type="match status" value="1"/>
</dbReference>
<evidence type="ECO:0000313" key="2">
    <source>
        <dbReference type="EMBL" id="GCD10286.1"/>
    </source>
</evidence>
<name>A0A401UL53_9CLOT</name>
<protein>
    <submittedName>
        <fullName evidence="2">Uncharacterized protein</fullName>
    </submittedName>
</protein>
<dbReference type="AlphaFoldDB" id="A0A401UL53"/>
<keyword evidence="1" id="KW-0732">Signal</keyword>
<proteinExistence type="predicted"/>
<sequence>MKNKKLTLSTIILGSLILAGSTISAQGITSPKQPTYKIGSPIAIPELKLSKNTYIADYKYVDITSDNIKDNVILTGTKTNKDDIYFQNLNVIVQNGKTKKFIKSSLGKDNGGYEPTIFLGDFNGDKMPDIFVKMPTGGSGGIIEYSIINLKGNNASVLWDSKKNGSEIDLTGKFEDNFMASLSSKRLNKTIQIDLSPNKEQYTELNIYDKDEKLKENIEPWMNGFGELTPVDTDKDGIYELIGSQRIVGTCNADTLGYLQSEWKWDGKNIKLEADKVKFQRIFAQTEGDVNGDGIKEFISLTGTSDLNLSGLYVDNICLEVYDSKTNKATQIPVSKNNSGYTPTMVVADLNNDKACELLITIPSGGSGGMQAYSLISLKDNKVTNLFDQEKFNYGLEYDVQFKDGFKVDVNVKESNKTYSLDISSMKDVYIDLNVYNKNGKLMQNTSGMRNPISNVEVKATPGKYQLISSQRVIGTSNAETLGYVKGTWDIEKDGVKLVNVEVVNP</sequence>
<dbReference type="EMBL" id="BHYK01000009">
    <property type="protein sequence ID" value="GCD10286.1"/>
    <property type="molecule type" value="Genomic_DNA"/>
</dbReference>
<dbReference type="Proteomes" id="UP000287872">
    <property type="component" value="Unassembled WGS sequence"/>
</dbReference>
<dbReference type="InterPro" id="IPR028994">
    <property type="entry name" value="Integrin_alpha_N"/>
</dbReference>